<dbReference type="RefSeq" id="XP_008618925.1">
    <property type="nucleotide sequence ID" value="XM_008620703.1"/>
</dbReference>
<feature type="compositionally biased region" description="Low complexity" evidence="8">
    <location>
        <begin position="40"/>
        <end position="52"/>
    </location>
</feature>
<dbReference type="GeneID" id="19955292"/>
<name>T0RDI3_SAPDV</name>
<evidence type="ECO:0000256" key="7">
    <source>
        <dbReference type="RuleBase" id="RU361216"/>
    </source>
</evidence>
<keyword evidence="10" id="KW-1185">Reference proteome</keyword>
<evidence type="ECO:0000256" key="4">
    <source>
        <dbReference type="ARBA" id="ARBA00022692"/>
    </source>
</evidence>
<dbReference type="PANTHER" id="PTHR42865:SF7">
    <property type="entry name" value="PROTON_GLUTAMATE-ASPARTATE SYMPORTER"/>
    <property type="match status" value="1"/>
</dbReference>
<feature type="region of interest" description="Disordered" evidence="8">
    <location>
        <begin position="16"/>
        <end position="60"/>
    </location>
</feature>
<organism evidence="9 10">
    <name type="scientific">Saprolegnia diclina (strain VS20)</name>
    <dbReference type="NCBI Taxonomy" id="1156394"/>
    <lineage>
        <taxon>Eukaryota</taxon>
        <taxon>Sar</taxon>
        <taxon>Stramenopiles</taxon>
        <taxon>Oomycota</taxon>
        <taxon>Saprolegniomycetes</taxon>
        <taxon>Saprolegniales</taxon>
        <taxon>Saprolegniaceae</taxon>
        <taxon>Saprolegnia</taxon>
    </lineage>
</organism>
<dbReference type="GO" id="GO:0005886">
    <property type="term" value="C:plasma membrane"/>
    <property type="evidence" value="ECO:0007669"/>
    <property type="project" value="UniProtKB-SubCell"/>
</dbReference>
<dbReference type="PRINTS" id="PR00173">
    <property type="entry name" value="EDTRNSPORT"/>
</dbReference>
<dbReference type="VEuPathDB" id="FungiDB:SDRG_14565"/>
<dbReference type="GO" id="GO:0015293">
    <property type="term" value="F:symporter activity"/>
    <property type="evidence" value="ECO:0007669"/>
    <property type="project" value="UniProtKB-UniRule"/>
</dbReference>
<dbReference type="OMA" id="HGDPIME"/>
<gene>
    <name evidence="9" type="ORF">SDRG_14565</name>
</gene>
<feature type="transmembrane region" description="Helical" evidence="7">
    <location>
        <begin position="191"/>
        <end position="213"/>
    </location>
</feature>
<evidence type="ECO:0000256" key="1">
    <source>
        <dbReference type="ARBA" id="ARBA00004651"/>
    </source>
</evidence>
<sequence length="590" mass="63120">MDSGKGIYLYTPEADVLATPTPKRQTEYTTPTRDRRGSQGLLSVVSSNSSNGRKAPPPEMYNLRTNFKTTPNHSEASLPATPPVTLLDFHGDPIMEEEDKSSPLHPTYARKTAGLSSSLWILIAAVMGVGLGLGLGKLEPSPDTLAWIALPGDLFVRALKCLIVPLVFCTMTVSIAEVIELKRTSLLTWRTVGIFLLTSFLSACQGLGAALIYRSLLTARSAVQASATSTGPVVAFQCANGLFLHTYENGSVACAAATNATANEVFTVLDVNGALNIAQPLAATSLSLTQQAIAIIDQAVPDNIFQALSQGTLLSVIAFAVPLGVAVARSHNSSMPGPNELLAVFRQARNALLLLVTGTLRFTPIAVLFLLANAMATYTKASSSFASHAGYVVLCFFSVVVTHVGIVLPLVMYLLIRVNPYAYMKQLVPAYVFAFGCSSSMATLPVAVTVIHQTRKVTRSTAQLIMCLGTPTNMNAAGLYHPLMVVFMVYMEGMLSELTTPKLVILFCISLVGSMGTAPVPNAGLIMLLTVWKTVFPTAPLPHSFVYVVAMDFLLGRIRVMVNVNGNMMATRILAHGLDEHSTDEENNYA</sequence>
<feature type="transmembrane region" description="Helical" evidence="7">
    <location>
        <begin position="155"/>
        <end position="179"/>
    </location>
</feature>
<evidence type="ECO:0000313" key="9">
    <source>
        <dbReference type="EMBL" id="EQC27657.1"/>
    </source>
</evidence>
<accession>T0RDI3</accession>
<dbReference type="PANTHER" id="PTHR42865">
    <property type="entry name" value="PROTON/GLUTAMATE-ASPARTATE SYMPORTER"/>
    <property type="match status" value="1"/>
</dbReference>
<evidence type="ECO:0000256" key="8">
    <source>
        <dbReference type="SAM" id="MobiDB-lite"/>
    </source>
</evidence>
<feature type="transmembrane region" description="Helical" evidence="7">
    <location>
        <begin position="391"/>
        <end position="416"/>
    </location>
</feature>
<keyword evidence="4 7" id="KW-0812">Transmembrane</keyword>
<evidence type="ECO:0000256" key="6">
    <source>
        <dbReference type="ARBA" id="ARBA00023136"/>
    </source>
</evidence>
<keyword evidence="5 7" id="KW-1133">Transmembrane helix</keyword>
<keyword evidence="7" id="KW-0769">Symport</keyword>
<dbReference type="OrthoDB" id="5877963at2759"/>
<dbReference type="InterPro" id="IPR036458">
    <property type="entry name" value="Na:dicarbo_symporter_sf"/>
</dbReference>
<dbReference type="Pfam" id="PF00375">
    <property type="entry name" value="SDF"/>
    <property type="match status" value="1"/>
</dbReference>
<dbReference type="eggNOG" id="KOG3787">
    <property type="taxonomic scope" value="Eukaryota"/>
</dbReference>
<feature type="transmembrane region" description="Helical" evidence="7">
    <location>
        <begin position="544"/>
        <end position="562"/>
    </location>
</feature>
<evidence type="ECO:0000256" key="2">
    <source>
        <dbReference type="ARBA" id="ARBA00022448"/>
    </source>
</evidence>
<dbReference type="EMBL" id="JH767205">
    <property type="protein sequence ID" value="EQC27657.1"/>
    <property type="molecule type" value="Genomic_DNA"/>
</dbReference>
<keyword evidence="6 7" id="KW-0472">Membrane</keyword>
<feature type="transmembrane region" description="Helical" evidence="7">
    <location>
        <begin position="472"/>
        <end position="491"/>
    </location>
</feature>
<dbReference type="Proteomes" id="UP000030762">
    <property type="component" value="Unassembled WGS sequence"/>
</dbReference>
<evidence type="ECO:0000313" key="10">
    <source>
        <dbReference type="Proteomes" id="UP000030762"/>
    </source>
</evidence>
<dbReference type="AlphaFoldDB" id="T0RDI3"/>
<dbReference type="SUPFAM" id="SSF118215">
    <property type="entry name" value="Proton glutamate symport protein"/>
    <property type="match status" value="2"/>
</dbReference>
<evidence type="ECO:0000256" key="5">
    <source>
        <dbReference type="ARBA" id="ARBA00022989"/>
    </source>
</evidence>
<feature type="transmembrane region" description="Helical" evidence="7">
    <location>
        <begin position="503"/>
        <end position="532"/>
    </location>
</feature>
<reference evidence="9 10" key="1">
    <citation type="submission" date="2012-04" db="EMBL/GenBank/DDBJ databases">
        <title>The Genome Sequence of Saprolegnia declina VS20.</title>
        <authorList>
            <consortium name="The Broad Institute Genome Sequencing Platform"/>
            <person name="Russ C."/>
            <person name="Nusbaum C."/>
            <person name="Tyler B."/>
            <person name="van West P."/>
            <person name="Dieguez-Uribeondo J."/>
            <person name="de Bruijn I."/>
            <person name="Tripathy S."/>
            <person name="Jiang R."/>
            <person name="Young S.K."/>
            <person name="Zeng Q."/>
            <person name="Gargeya S."/>
            <person name="Fitzgerald M."/>
            <person name="Haas B."/>
            <person name="Abouelleil A."/>
            <person name="Alvarado L."/>
            <person name="Arachchi H.M."/>
            <person name="Berlin A."/>
            <person name="Chapman S.B."/>
            <person name="Goldberg J."/>
            <person name="Griggs A."/>
            <person name="Gujja S."/>
            <person name="Hansen M."/>
            <person name="Howarth C."/>
            <person name="Imamovic A."/>
            <person name="Larimer J."/>
            <person name="McCowen C."/>
            <person name="Montmayeur A."/>
            <person name="Murphy C."/>
            <person name="Neiman D."/>
            <person name="Pearson M."/>
            <person name="Priest M."/>
            <person name="Roberts A."/>
            <person name="Saif S."/>
            <person name="Shea T."/>
            <person name="Sisk P."/>
            <person name="Sykes S."/>
            <person name="Wortman J."/>
            <person name="Nusbaum C."/>
            <person name="Birren B."/>
        </authorList>
    </citation>
    <scope>NUCLEOTIDE SEQUENCE [LARGE SCALE GENOMIC DNA]</scope>
    <source>
        <strain evidence="9 10">VS20</strain>
    </source>
</reference>
<protein>
    <recommendedName>
        <fullName evidence="7">Amino acid transporter</fullName>
    </recommendedName>
</protein>
<comment type="similarity">
    <text evidence="7">Belongs to the dicarboxylate/amino acid:cation symporter (DAACS) (TC 2.A.23) family.</text>
</comment>
<keyword evidence="3" id="KW-1003">Cell membrane</keyword>
<feature type="transmembrane region" description="Helical" evidence="7">
    <location>
        <begin position="118"/>
        <end position="135"/>
    </location>
</feature>
<evidence type="ECO:0000256" key="3">
    <source>
        <dbReference type="ARBA" id="ARBA00022475"/>
    </source>
</evidence>
<dbReference type="STRING" id="1156394.T0RDI3"/>
<dbReference type="InParanoid" id="T0RDI3"/>
<feature type="transmembrane region" description="Helical" evidence="7">
    <location>
        <begin position="428"/>
        <end position="452"/>
    </location>
</feature>
<comment type="subcellular location">
    <subcellularLocation>
        <location evidence="1">Cell membrane</location>
        <topology evidence="1">Multi-pass membrane protein</topology>
    </subcellularLocation>
    <subcellularLocation>
        <location evidence="7">Membrane</location>
        <topology evidence="7">Multi-pass membrane protein</topology>
    </subcellularLocation>
</comment>
<feature type="transmembrane region" description="Helical" evidence="7">
    <location>
        <begin position="311"/>
        <end position="330"/>
    </location>
</feature>
<proteinExistence type="inferred from homology"/>
<feature type="transmembrane region" description="Helical" evidence="7">
    <location>
        <begin position="351"/>
        <end position="371"/>
    </location>
</feature>
<dbReference type="InterPro" id="IPR001991">
    <property type="entry name" value="Na-dicarboxylate_symporter"/>
</dbReference>
<dbReference type="Gene3D" id="1.10.3860.10">
    <property type="entry name" value="Sodium:dicarboxylate symporter"/>
    <property type="match status" value="1"/>
</dbReference>
<keyword evidence="2 7" id="KW-0813">Transport</keyword>